<evidence type="ECO:0000256" key="3">
    <source>
        <dbReference type="ARBA" id="ARBA00022553"/>
    </source>
</evidence>
<feature type="domain" description="Signal transduction histidine kinase subgroup 3 dimerisation and phosphoacceptor" evidence="12">
    <location>
        <begin position="420"/>
        <end position="488"/>
    </location>
</feature>
<evidence type="ECO:0000256" key="8">
    <source>
        <dbReference type="ARBA" id="ARBA00023012"/>
    </source>
</evidence>
<feature type="region of interest" description="Disordered" evidence="9">
    <location>
        <begin position="1"/>
        <end position="23"/>
    </location>
</feature>
<evidence type="ECO:0000259" key="11">
    <source>
        <dbReference type="Pfam" id="PF02518"/>
    </source>
</evidence>
<dbReference type="InterPro" id="IPR050482">
    <property type="entry name" value="Sensor_HK_TwoCompSys"/>
</dbReference>
<evidence type="ECO:0000256" key="6">
    <source>
        <dbReference type="ARBA" id="ARBA00022777"/>
    </source>
</evidence>
<comment type="caution">
    <text evidence="13">The sequence shown here is derived from an EMBL/GenBank/DDBJ whole genome shotgun (WGS) entry which is preliminary data.</text>
</comment>
<protein>
    <recommendedName>
        <fullName evidence="2">histidine kinase</fullName>
        <ecNumber evidence="2">2.7.13.3</ecNumber>
    </recommendedName>
</protein>
<keyword evidence="8" id="KW-0902">Two-component regulatory system</keyword>
<accession>A0ABP8U787</accession>
<feature type="transmembrane region" description="Helical" evidence="10">
    <location>
        <begin position="149"/>
        <end position="168"/>
    </location>
</feature>
<dbReference type="InterPro" id="IPR003594">
    <property type="entry name" value="HATPase_dom"/>
</dbReference>
<evidence type="ECO:0000259" key="12">
    <source>
        <dbReference type="Pfam" id="PF07730"/>
    </source>
</evidence>
<dbReference type="CDD" id="cd16917">
    <property type="entry name" value="HATPase_UhpB-NarQ-NarX-like"/>
    <property type="match status" value="1"/>
</dbReference>
<feature type="transmembrane region" description="Helical" evidence="10">
    <location>
        <begin position="196"/>
        <end position="216"/>
    </location>
</feature>
<dbReference type="SUPFAM" id="SSF55874">
    <property type="entry name" value="ATPase domain of HSP90 chaperone/DNA topoisomerase II/histidine kinase"/>
    <property type="match status" value="1"/>
</dbReference>
<dbReference type="EMBL" id="BAABHK010000002">
    <property type="protein sequence ID" value="GAA4622813.1"/>
    <property type="molecule type" value="Genomic_DNA"/>
</dbReference>
<evidence type="ECO:0000256" key="5">
    <source>
        <dbReference type="ARBA" id="ARBA00022741"/>
    </source>
</evidence>
<keyword evidence="10" id="KW-0472">Membrane</keyword>
<organism evidence="13 14">
    <name type="scientific">Actinoallomurus vinaceus</name>
    <dbReference type="NCBI Taxonomy" id="1080074"/>
    <lineage>
        <taxon>Bacteria</taxon>
        <taxon>Bacillati</taxon>
        <taxon>Actinomycetota</taxon>
        <taxon>Actinomycetes</taxon>
        <taxon>Streptosporangiales</taxon>
        <taxon>Thermomonosporaceae</taxon>
        <taxon>Actinoallomurus</taxon>
    </lineage>
</organism>
<evidence type="ECO:0000256" key="4">
    <source>
        <dbReference type="ARBA" id="ARBA00022679"/>
    </source>
</evidence>
<proteinExistence type="predicted"/>
<keyword evidence="14" id="KW-1185">Reference proteome</keyword>
<evidence type="ECO:0000313" key="14">
    <source>
        <dbReference type="Proteomes" id="UP001501442"/>
    </source>
</evidence>
<dbReference type="PANTHER" id="PTHR24421">
    <property type="entry name" value="NITRATE/NITRITE SENSOR PROTEIN NARX-RELATED"/>
    <property type="match status" value="1"/>
</dbReference>
<gene>
    <name evidence="13" type="ORF">GCM10023196_016520</name>
</gene>
<evidence type="ECO:0000313" key="13">
    <source>
        <dbReference type="EMBL" id="GAA4622813.1"/>
    </source>
</evidence>
<dbReference type="InterPro" id="IPR036890">
    <property type="entry name" value="HATPase_C_sf"/>
</dbReference>
<dbReference type="Pfam" id="PF02518">
    <property type="entry name" value="HATPase_c"/>
    <property type="match status" value="1"/>
</dbReference>
<keyword evidence="10" id="KW-0812">Transmembrane</keyword>
<dbReference type="Pfam" id="PF07730">
    <property type="entry name" value="HisKA_3"/>
    <property type="match status" value="1"/>
</dbReference>
<evidence type="ECO:0000256" key="7">
    <source>
        <dbReference type="ARBA" id="ARBA00022840"/>
    </source>
</evidence>
<feature type="transmembrane region" description="Helical" evidence="10">
    <location>
        <begin position="267"/>
        <end position="286"/>
    </location>
</feature>
<evidence type="ECO:0000256" key="1">
    <source>
        <dbReference type="ARBA" id="ARBA00000085"/>
    </source>
</evidence>
<evidence type="ECO:0000256" key="10">
    <source>
        <dbReference type="SAM" id="Phobius"/>
    </source>
</evidence>
<keyword evidence="4" id="KW-0808">Transferase</keyword>
<dbReference type="InterPro" id="IPR011712">
    <property type="entry name" value="Sig_transdc_His_kin_sub3_dim/P"/>
</dbReference>
<keyword evidence="10" id="KW-1133">Transmembrane helix</keyword>
<evidence type="ECO:0000256" key="2">
    <source>
        <dbReference type="ARBA" id="ARBA00012438"/>
    </source>
</evidence>
<evidence type="ECO:0000256" key="9">
    <source>
        <dbReference type="SAM" id="MobiDB-lite"/>
    </source>
</evidence>
<keyword evidence="7" id="KW-0067">ATP-binding</keyword>
<dbReference type="Gene3D" id="3.30.565.10">
    <property type="entry name" value="Histidine kinase-like ATPase, C-terminal domain"/>
    <property type="match status" value="1"/>
</dbReference>
<keyword evidence="3" id="KW-0597">Phosphoprotein</keyword>
<keyword evidence="6" id="KW-0418">Kinase</keyword>
<comment type="catalytic activity">
    <reaction evidence="1">
        <text>ATP + protein L-histidine = ADP + protein N-phospho-L-histidine.</text>
        <dbReference type="EC" id="2.7.13.3"/>
    </reaction>
</comment>
<feature type="transmembrane region" description="Helical" evidence="10">
    <location>
        <begin position="228"/>
        <end position="247"/>
    </location>
</feature>
<dbReference type="Gene3D" id="1.20.5.1930">
    <property type="match status" value="1"/>
</dbReference>
<keyword evidence="5" id="KW-0547">Nucleotide-binding</keyword>
<feature type="domain" description="Histidine kinase/HSP90-like ATPase" evidence="11">
    <location>
        <begin position="525"/>
        <end position="608"/>
    </location>
</feature>
<dbReference type="EC" id="2.7.13.3" evidence="2"/>
<sequence length="610" mass="64299">MAHLIRPRSAEPPAARTRPGVDSRTVRRRTAILLTGLAMTGADGWLAARWGTFGPAFYVKELTQVAVWLVAGHLVTRVRPHTPMGTSMMLLGVLLAADAPAAFGLVVGGPVPRLLVTLALLLTAWQLPLGAHVFLAYPSGVIRDRAGRTVMVCGYAFGALAGLSLAVFGPVEPAGRCRDVCAPMRIVDRLPLTDTAAQGVAFGTAVFVLVGGGVIARRFLRAGRRERRVLAFPAVTMIATAVLWAVVSARSTANPDSGADRFDSVLALAQFASLVAVPASYFLGLLRERLDEARVSDLVRQIAATAPDRLRPALATALGDPHLQIAFPTPNGHVDAGGAPVRLSEPLDPARTTVIGDQDHPIAVLIHDVSLRAEPGLLQAVSATARLALENARLQAEVRAQLAEVRASRARIVAAEDRARRRLERDLHDGAQQRLLSVGFALSLLRQSLSGRETTAETTELLAEAQAELGAATAELRELARGIHPAVLTIQGLRPALEQLALRGPVPVRLRVAELPRLGPAVEATAYFVVSEALANVIRHSRAGRADVTVGLSAGRLRVRVDDDGIGGAVARPGSGLAGLADRVAALDGEMLLDSPPQKGTVLTVSLPCG</sequence>
<dbReference type="PANTHER" id="PTHR24421:SF10">
    <property type="entry name" value="NITRATE_NITRITE SENSOR PROTEIN NARQ"/>
    <property type="match status" value="1"/>
</dbReference>
<feature type="transmembrane region" description="Helical" evidence="10">
    <location>
        <begin position="114"/>
        <end position="137"/>
    </location>
</feature>
<name>A0ABP8U787_9ACTN</name>
<dbReference type="Proteomes" id="UP001501442">
    <property type="component" value="Unassembled WGS sequence"/>
</dbReference>
<feature type="transmembrane region" description="Helical" evidence="10">
    <location>
        <begin position="88"/>
        <end position="108"/>
    </location>
</feature>
<reference evidence="14" key="1">
    <citation type="journal article" date="2019" name="Int. J. Syst. Evol. Microbiol.">
        <title>The Global Catalogue of Microorganisms (GCM) 10K type strain sequencing project: providing services to taxonomists for standard genome sequencing and annotation.</title>
        <authorList>
            <consortium name="The Broad Institute Genomics Platform"/>
            <consortium name="The Broad Institute Genome Sequencing Center for Infectious Disease"/>
            <person name="Wu L."/>
            <person name="Ma J."/>
        </authorList>
    </citation>
    <scope>NUCLEOTIDE SEQUENCE [LARGE SCALE GENOMIC DNA]</scope>
    <source>
        <strain evidence="14">JCM 17939</strain>
    </source>
</reference>